<dbReference type="CDD" id="cd17546">
    <property type="entry name" value="REC_hyHK_CKI1_RcsC-like"/>
    <property type="match status" value="1"/>
</dbReference>
<evidence type="ECO:0000256" key="2">
    <source>
        <dbReference type="ARBA" id="ARBA00012438"/>
    </source>
</evidence>
<dbReference type="PANTHER" id="PTHR45339:SF1">
    <property type="entry name" value="HYBRID SIGNAL TRANSDUCTION HISTIDINE KINASE J"/>
    <property type="match status" value="1"/>
</dbReference>
<dbReference type="Gene3D" id="3.40.50.2300">
    <property type="match status" value="1"/>
</dbReference>
<dbReference type="CDD" id="cd00082">
    <property type="entry name" value="HisKA"/>
    <property type="match status" value="1"/>
</dbReference>
<dbReference type="Gene3D" id="1.10.287.130">
    <property type="match status" value="1"/>
</dbReference>
<evidence type="ECO:0000256" key="5">
    <source>
        <dbReference type="PROSITE-ProRule" id="PRU00169"/>
    </source>
</evidence>
<dbReference type="Pfam" id="PF00512">
    <property type="entry name" value="HisKA"/>
    <property type="match status" value="1"/>
</dbReference>
<dbReference type="Gene3D" id="3.30.565.10">
    <property type="entry name" value="Histidine kinase-like ATPase, C-terminal domain"/>
    <property type="match status" value="1"/>
</dbReference>
<dbReference type="GO" id="GO:0000155">
    <property type="term" value="F:phosphorelay sensor kinase activity"/>
    <property type="evidence" value="ECO:0007669"/>
    <property type="project" value="InterPro"/>
</dbReference>
<evidence type="ECO:0000313" key="9">
    <source>
        <dbReference type="EMBL" id="GBF57379.1"/>
    </source>
</evidence>
<evidence type="ECO:0000256" key="1">
    <source>
        <dbReference type="ARBA" id="ARBA00000085"/>
    </source>
</evidence>
<dbReference type="CDD" id="cd16922">
    <property type="entry name" value="HATPase_EvgS-ArcB-TorS-like"/>
    <property type="match status" value="1"/>
</dbReference>
<gene>
    <name evidence="9" type="primary">rpfC_2</name>
    <name evidence="9" type="ORF">PbB2_01046</name>
</gene>
<feature type="domain" description="Histidine kinase" evidence="7">
    <location>
        <begin position="203"/>
        <end position="424"/>
    </location>
</feature>
<feature type="transmembrane region" description="Helical" evidence="6">
    <location>
        <begin position="39"/>
        <end position="58"/>
    </location>
</feature>
<dbReference type="Proteomes" id="UP000245086">
    <property type="component" value="Unassembled WGS sequence"/>
</dbReference>
<dbReference type="SUPFAM" id="SSF55874">
    <property type="entry name" value="ATPase domain of HSP90 chaperone/DNA topoisomerase II/histidine kinase"/>
    <property type="match status" value="1"/>
</dbReference>
<dbReference type="FunFam" id="3.30.565.10:FF:000010">
    <property type="entry name" value="Sensor histidine kinase RcsC"/>
    <property type="match status" value="1"/>
</dbReference>
<proteinExistence type="predicted"/>
<feature type="modified residue" description="4-aspartylphosphate" evidence="5">
    <location>
        <position position="506"/>
    </location>
</feature>
<keyword evidence="10" id="KW-1185">Reference proteome</keyword>
<dbReference type="SMART" id="SM00448">
    <property type="entry name" value="REC"/>
    <property type="match status" value="1"/>
</dbReference>
<feature type="transmembrane region" description="Helical" evidence="6">
    <location>
        <begin position="98"/>
        <end position="116"/>
    </location>
</feature>
<feature type="transmembrane region" description="Helical" evidence="6">
    <location>
        <begin position="70"/>
        <end position="92"/>
    </location>
</feature>
<evidence type="ECO:0000256" key="3">
    <source>
        <dbReference type="ARBA" id="ARBA00022553"/>
    </source>
</evidence>
<dbReference type="PRINTS" id="PR00344">
    <property type="entry name" value="BCTRLSENSOR"/>
</dbReference>
<feature type="domain" description="Response regulatory" evidence="8">
    <location>
        <begin position="457"/>
        <end position="576"/>
    </location>
</feature>
<dbReference type="RefSeq" id="WP_108984225.1">
    <property type="nucleotide sequence ID" value="NZ_BFBR01000002.1"/>
</dbReference>
<dbReference type="PROSITE" id="PS50109">
    <property type="entry name" value="HIS_KIN"/>
    <property type="match status" value="1"/>
</dbReference>
<evidence type="ECO:0000256" key="6">
    <source>
        <dbReference type="SAM" id="Phobius"/>
    </source>
</evidence>
<dbReference type="Pfam" id="PF00072">
    <property type="entry name" value="Response_reg"/>
    <property type="match status" value="1"/>
</dbReference>
<reference evidence="9 10" key="1">
    <citation type="journal article" date="2018" name="Genome Announc.">
        <title>Draft Genome Sequence of "Candidatus Phycosocius bacilliformis," an Alphaproteobacterial Ectosymbiont of the Hydrocarbon-Producing Green Alga Botryococcus braunii.</title>
        <authorList>
            <person name="Tanabe Y."/>
            <person name="Yamaguchi H."/>
            <person name="Watanabe M.M."/>
        </authorList>
    </citation>
    <scope>NUCLEOTIDE SEQUENCE [LARGE SCALE GENOMIC DNA]</scope>
    <source>
        <strain evidence="9 10">BOTRYCO-2</strain>
    </source>
</reference>
<evidence type="ECO:0000259" key="8">
    <source>
        <dbReference type="PROSITE" id="PS50110"/>
    </source>
</evidence>
<keyword evidence="9" id="KW-0808">Transferase</keyword>
<dbReference type="SUPFAM" id="SSF52172">
    <property type="entry name" value="CheY-like"/>
    <property type="match status" value="1"/>
</dbReference>
<dbReference type="Pfam" id="PF02518">
    <property type="entry name" value="HATPase_c"/>
    <property type="match status" value="1"/>
</dbReference>
<dbReference type="InterPro" id="IPR036097">
    <property type="entry name" value="HisK_dim/P_sf"/>
</dbReference>
<dbReference type="InterPro" id="IPR003594">
    <property type="entry name" value="HATPase_dom"/>
</dbReference>
<comment type="caution">
    <text evidence="9">The sequence shown here is derived from an EMBL/GenBank/DDBJ whole genome shotgun (WGS) entry which is preliminary data.</text>
</comment>
<dbReference type="InterPro" id="IPR003661">
    <property type="entry name" value="HisK_dim/P_dom"/>
</dbReference>
<dbReference type="PROSITE" id="PS50110">
    <property type="entry name" value="RESPONSE_REGULATORY"/>
    <property type="match status" value="1"/>
</dbReference>
<dbReference type="OrthoDB" id="9801651at2"/>
<evidence type="ECO:0000256" key="4">
    <source>
        <dbReference type="ARBA" id="ARBA00023012"/>
    </source>
</evidence>
<dbReference type="EMBL" id="BFBR01000002">
    <property type="protein sequence ID" value="GBF57379.1"/>
    <property type="molecule type" value="Genomic_DNA"/>
</dbReference>
<name>A0A2P2E8J0_9PROT</name>
<dbReference type="InterPro" id="IPR001789">
    <property type="entry name" value="Sig_transdc_resp-reg_receiver"/>
</dbReference>
<keyword evidence="6" id="KW-1133">Transmembrane helix</keyword>
<protein>
    <recommendedName>
        <fullName evidence="2">histidine kinase</fullName>
        <ecNumber evidence="2">2.7.13.3</ecNumber>
    </recommendedName>
</protein>
<evidence type="ECO:0000259" key="7">
    <source>
        <dbReference type="PROSITE" id="PS50109"/>
    </source>
</evidence>
<dbReference type="SMART" id="SM00387">
    <property type="entry name" value="HATPase_c"/>
    <property type="match status" value="1"/>
</dbReference>
<dbReference type="InterPro" id="IPR011006">
    <property type="entry name" value="CheY-like_superfamily"/>
</dbReference>
<dbReference type="EC" id="2.7.13.3" evidence="2"/>
<dbReference type="SMART" id="SM00388">
    <property type="entry name" value="HisKA"/>
    <property type="match status" value="1"/>
</dbReference>
<keyword evidence="3 5" id="KW-0597">Phosphoprotein</keyword>
<keyword evidence="6" id="KW-0812">Transmembrane</keyword>
<keyword evidence="6" id="KW-0472">Membrane</keyword>
<dbReference type="PANTHER" id="PTHR45339">
    <property type="entry name" value="HYBRID SIGNAL TRANSDUCTION HISTIDINE KINASE J"/>
    <property type="match status" value="1"/>
</dbReference>
<dbReference type="InterPro" id="IPR036890">
    <property type="entry name" value="HATPase_C_sf"/>
</dbReference>
<keyword evidence="4" id="KW-0902">Two-component regulatory system</keyword>
<organism evidence="9 10">
    <name type="scientific">Candidatus Phycosocius bacilliformis</name>
    <dbReference type="NCBI Taxonomy" id="1445552"/>
    <lineage>
        <taxon>Bacteria</taxon>
        <taxon>Pseudomonadati</taxon>
        <taxon>Pseudomonadota</taxon>
        <taxon>Alphaproteobacteria</taxon>
        <taxon>Caulobacterales</taxon>
        <taxon>Caulobacterales incertae sedis</taxon>
        <taxon>Candidatus Phycosocius</taxon>
    </lineage>
</organism>
<evidence type="ECO:0000313" key="10">
    <source>
        <dbReference type="Proteomes" id="UP000245086"/>
    </source>
</evidence>
<dbReference type="InterPro" id="IPR005467">
    <property type="entry name" value="His_kinase_dom"/>
</dbReference>
<dbReference type="SUPFAM" id="SSF47384">
    <property type="entry name" value="Homodimeric domain of signal transducing histidine kinase"/>
    <property type="match status" value="1"/>
</dbReference>
<feature type="transmembrane region" description="Helical" evidence="6">
    <location>
        <begin position="123"/>
        <end position="143"/>
    </location>
</feature>
<dbReference type="InterPro" id="IPR004358">
    <property type="entry name" value="Sig_transdc_His_kin-like_C"/>
</dbReference>
<dbReference type="AlphaFoldDB" id="A0A2P2E8J0"/>
<accession>A0A2P2E8J0</accession>
<sequence length="596" mass="64931">MHQSYLEQIRRLRDDLPSRLLASAAFTGLLWWGTEAQIAIIWFIAFALNEGIELLIGGQKSDDDARGARLRFMFCVNLIYGGLVWVAGALVLVKTGEIGPLIVGLAILIGALTHVIATSLNWLPGFICAAGPLVLGVISVPFIMTLNQTYAESTIHQASVAMSFLLAYSLNAAHQAWQREAKLIETLRQVSQASDAKSQFLATMSHEIRTPLNGIVGLAEVLNNTELSPSQQEMIGLVRTSGQTLERLVSDVLDTAKIEADKLELSIAPFDLRETVEAAAHPFRVQAEEKGLAFDVDIHPEAEGRYLGDGVRVRQIIANLTSNAVKFTDSGRVEVMIDALEIDTRNVELQIQVTDTGIGFDHKAGQTLFQRFEQADNSISRRFGGTGLGLSICKSLCELMGGSISATSQPGSGSRFEARLQLKYAEPVRHDLRLSTQLTAEELSFLSEEPEAPTGLKVLVAEDNPINQKVISFMLEPMGMTPVIAANGQLALDMFKLERFDIILMDMMMPEMDGLTATQAIRAWEREHGLPRTPIAMLSANAMNEHVKAALSAGCDVHIAKPVTPAALVTGMTEALFMELDENGEPDADLQSRLIG</sequence>
<comment type="catalytic activity">
    <reaction evidence="1">
        <text>ATP + protein L-histidine = ADP + protein N-phospho-L-histidine.</text>
        <dbReference type="EC" id="2.7.13.3"/>
    </reaction>
</comment>